<feature type="domain" description="Large ribosomal subunit protein uL2 RNA-binding" evidence="8">
    <location>
        <begin position="42"/>
        <end position="117"/>
    </location>
</feature>
<dbReference type="GO" id="GO:0015934">
    <property type="term" value="C:large ribosomal subunit"/>
    <property type="evidence" value="ECO:0007669"/>
    <property type="project" value="InterPro"/>
</dbReference>
<dbReference type="PANTHER" id="PTHR13691">
    <property type="entry name" value="RIBOSOMAL PROTEIN L2"/>
    <property type="match status" value="1"/>
</dbReference>
<dbReference type="EMBL" id="MFGA01000017">
    <property type="protein sequence ID" value="OGF21016.1"/>
    <property type="molecule type" value="Genomic_DNA"/>
</dbReference>
<dbReference type="InterPro" id="IPR012340">
    <property type="entry name" value="NA-bd_OB-fold"/>
</dbReference>
<dbReference type="FunFam" id="2.30.30.30:FF:000001">
    <property type="entry name" value="50S ribosomal protein L2"/>
    <property type="match status" value="1"/>
</dbReference>
<dbReference type="FunFam" id="4.10.950.10:FF:000001">
    <property type="entry name" value="50S ribosomal protein L2"/>
    <property type="match status" value="1"/>
</dbReference>
<sequence>MPVRIYKPTSPGRRNSSVDLFDDITKGKPEKSLITIKKSKAGRSGGKISVRHRGGGVKRYLRLVDFKQERFDVPAKVLAIEYDPNRTARIALLQYTDNEKRYIIAPFGLQVGEEIVSSRKGAEIKIGNRLPLELIPVGTTVHNIEIQEGKGGVLVRGAGLGAQLVAIDGDYAQMKLPSKEIRKIKKECMATIGEVGAKDKRLIRWGKAGRMRYKGIRPTVRGKVMNPVDHPHGGGEGVNPIGLKYPKTKWGKHALGVKTRKPKKWSNKFILKRRK</sequence>
<dbReference type="GO" id="GO:0016740">
    <property type="term" value="F:transferase activity"/>
    <property type="evidence" value="ECO:0007669"/>
    <property type="project" value="InterPro"/>
</dbReference>
<dbReference type="PANTHER" id="PTHR13691:SF5">
    <property type="entry name" value="LARGE RIBOSOMAL SUBUNIT PROTEIN UL2M"/>
    <property type="match status" value="1"/>
</dbReference>
<dbReference type="InterPro" id="IPR008991">
    <property type="entry name" value="Translation_prot_SH3-like_sf"/>
</dbReference>
<evidence type="ECO:0000313" key="10">
    <source>
        <dbReference type="Proteomes" id="UP000177407"/>
    </source>
</evidence>
<dbReference type="Gene3D" id="2.40.50.140">
    <property type="entry name" value="Nucleic acid-binding proteins"/>
    <property type="match status" value="1"/>
</dbReference>
<feature type="domain" description="Large ribosomal subunit protein uL2 C-terminal" evidence="7">
    <location>
        <begin position="124"/>
        <end position="253"/>
    </location>
</feature>
<comment type="similarity">
    <text evidence="1 5">Belongs to the universal ribosomal protein uL2 family.</text>
</comment>
<keyword evidence="2 5" id="KW-0689">Ribosomal protein</keyword>
<keyword evidence="3 5" id="KW-0687">Ribonucleoprotein</keyword>
<evidence type="ECO:0000256" key="6">
    <source>
        <dbReference type="SAM" id="MobiDB-lite"/>
    </source>
</evidence>
<dbReference type="NCBIfam" id="TIGR01171">
    <property type="entry name" value="rplB_bact"/>
    <property type="match status" value="1"/>
</dbReference>
<dbReference type="GO" id="GO:0019843">
    <property type="term" value="F:rRNA binding"/>
    <property type="evidence" value="ECO:0007669"/>
    <property type="project" value="UniProtKB-UniRule"/>
</dbReference>
<reference evidence="9 10" key="1">
    <citation type="journal article" date="2016" name="Nat. Commun.">
        <title>Thousands of microbial genomes shed light on interconnected biogeochemical processes in an aquifer system.</title>
        <authorList>
            <person name="Anantharaman K."/>
            <person name="Brown C.T."/>
            <person name="Hug L.A."/>
            <person name="Sharon I."/>
            <person name="Castelle C.J."/>
            <person name="Probst A.J."/>
            <person name="Thomas B.C."/>
            <person name="Singh A."/>
            <person name="Wilkins M.J."/>
            <person name="Karaoz U."/>
            <person name="Brodie E.L."/>
            <person name="Williams K.H."/>
            <person name="Hubbard S.S."/>
            <person name="Banfield J.F."/>
        </authorList>
    </citation>
    <scope>NUCLEOTIDE SEQUENCE [LARGE SCALE GENOMIC DNA]</scope>
</reference>
<dbReference type="Proteomes" id="UP000177407">
    <property type="component" value="Unassembled WGS sequence"/>
</dbReference>
<evidence type="ECO:0000256" key="3">
    <source>
        <dbReference type="ARBA" id="ARBA00023274"/>
    </source>
</evidence>
<gene>
    <name evidence="5" type="primary">rplB</name>
    <name evidence="9" type="ORF">A2257_01900</name>
</gene>
<dbReference type="AlphaFoldDB" id="A0A1F5S2Z6"/>
<comment type="caution">
    <text evidence="9">The sequence shown here is derived from an EMBL/GenBank/DDBJ whole genome shotgun (WGS) entry which is preliminary data.</text>
</comment>
<comment type="function">
    <text evidence="5">One of the primary rRNA binding proteins. Required for association of the 30S and 50S subunits to form the 70S ribosome, for tRNA binding and peptide bond formation. It has been suggested to have peptidyltransferase activity; this is somewhat controversial. Makes several contacts with the 16S rRNA in the 70S ribosome.</text>
</comment>
<comment type="subunit">
    <text evidence="5">Part of the 50S ribosomal subunit. Forms a bridge to the 30S subunit in the 70S ribosome.</text>
</comment>
<dbReference type="Pfam" id="PF00181">
    <property type="entry name" value="Ribosomal_L2_N"/>
    <property type="match status" value="1"/>
</dbReference>
<dbReference type="SUPFAM" id="SSF50104">
    <property type="entry name" value="Translation proteins SH3-like domain"/>
    <property type="match status" value="1"/>
</dbReference>
<accession>A0A1F5S2Z6</accession>
<evidence type="ECO:0000256" key="4">
    <source>
        <dbReference type="ARBA" id="ARBA00035242"/>
    </source>
</evidence>
<dbReference type="InterPro" id="IPR014722">
    <property type="entry name" value="Rib_uL2_dom2"/>
</dbReference>
<dbReference type="InterPro" id="IPR022666">
    <property type="entry name" value="Ribosomal_uL2_RNA-bd_dom"/>
</dbReference>
<feature type="region of interest" description="Disordered" evidence="6">
    <location>
        <begin position="222"/>
        <end position="241"/>
    </location>
</feature>
<evidence type="ECO:0000259" key="8">
    <source>
        <dbReference type="SMART" id="SM01383"/>
    </source>
</evidence>
<dbReference type="GO" id="GO:0003735">
    <property type="term" value="F:structural constituent of ribosome"/>
    <property type="evidence" value="ECO:0007669"/>
    <property type="project" value="InterPro"/>
</dbReference>
<protein>
    <recommendedName>
        <fullName evidence="4 5">Large ribosomal subunit protein uL2</fullName>
    </recommendedName>
</protein>
<dbReference type="Gene3D" id="2.30.30.30">
    <property type="match status" value="1"/>
</dbReference>
<keyword evidence="5" id="KW-0694">RNA-binding</keyword>
<keyword evidence="5" id="KW-0699">rRNA-binding</keyword>
<dbReference type="InterPro" id="IPR002171">
    <property type="entry name" value="Ribosomal_uL2"/>
</dbReference>
<dbReference type="InterPro" id="IPR014726">
    <property type="entry name" value="Ribosomal_uL2_dom3"/>
</dbReference>
<name>A0A1F5S2Z6_9BACT</name>
<evidence type="ECO:0000256" key="2">
    <source>
        <dbReference type="ARBA" id="ARBA00022980"/>
    </source>
</evidence>
<evidence type="ECO:0000256" key="5">
    <source>
        <dbReference type="HAMAP-Rule" id="MF_01320"/>
    </source>
</evidence>
<dbReference type="SMART" id="SM01383">
    <property type="entry name" value="Ribosomal_L2"/>
    <property type="match status" value="1"/>
</dbReference>
<evidence type="ECO:0000256" key="1">
    <source>
        <dbReference type="ARBA" id="ARBA00005636"/>
    </source>
</evidence>
<organism evidence="9 10">
    <name type="scientific">Candidatus Falkowbacteria bacterium RIFOXYA2_FULL_38_12</name>
    <dbReference type="NCBI Taxonomy" id="1797993"/>
    <lineage>
        <taxon>Bacteria</taxon>
        <taxon>Candidatus Falkowiibacteriota</taxon>
    </lineage>
</organism>
<evidence type="ECO:0000259" key="7">
    <source>
        <dbReference type="SMART" id="SM01382"/>
    </source>
</evidence>
<dbReference type="InterPro" id="IPR005880">
    <property type="entry name" value="Ribosomal_uL2_bac/org-type"/>
</dbReference>
<dbReference type="InterPro" id="IPR022669">
    <property type="entry name" value="Ribosomal_uL2_C"/>
</dbReference>
<dbReference type="Gene3D" id="4.10.950.10">
    <property type="entry name" value="Ribosomal protein L2, domain 3"/>
    <property type="match status" value="1"/>
</dbReference>
<proteinExistence type="inferred from homology"/>
<dbReference type="SUPFAM" id="SSF50249">
    <property type="entry name" value="Nucleic acid-binding proteins"/>
    <property type="match status" value="1"/>
</dbReference>
<evidence type="ECO:0000313" key="9">
    <source>
        <dbReference type="EMBL" id="OGF21016.1"/>
    </source>
</evidence>
<dbReference type="GO" id="GO:0002181">
    <property type="term" value="P:cytoplasmic translation"/>
    <property type="evidence" value="ECO:0007669"/>
    <property type="project" value="TreeGrafter"/>
</dbReference>
<dbReference type="Pfam" id="PF03947">
    <property type="entry name" value="Ribosomal_L2_C"/>
    <property type="match status" value="1"/>
</dbReference>
<dbReference type="HAMAP" id="MF_01320_B">
    <property type="entry name" value="Ribosomal_uL2_B"/>
    <property type="match status" value="1"/>
</dbReference>
<dbReference type="PIRSF" id="PIRSF002158">
    <property type="entry name" value="Ribosomal_L2"/>
    <property type="match status" value="1"/>
</dbReference>
<dbReference type="SMART" id="SM01382">
    <property type="entry name" value="Ribosomal_L2_C"/>
    <property type="match status" value="1"/>
</dbReference>